<evidence type="ECO:0000313" key="2">
    <source>
        <dbReference type="Proteomes" id="UP000030853"/>
    </source>
</evidence>
<name>A0A0B1R2A0_9GAMM</name>
<evidence type="ECO:0008006" key="3">
    <source>
        <dbReference type="Google" id="ProtNLM"/>
    </source>
</evidence>
<sequence length="85" mass="9747">MESIEKIIGEAAYRILLRQEKVDVAQLYRELKSMASEEESGLRQTTIIHAMAWLQDYRQPSSTDQPPLDPLRGLHSSEFAIRMAT</sequence>
<reference evidence="1 2" key="1">
    <citation type="submission" date="2014-11" db="EMBL/GenBank/DDBJ databases">
        <title>Genome sequencing of Pantoea rodasii ND03.</title>
        <authorList>
            <person name="Muhamad Yunos N.Y."/>
            <person name="Chan K.-G."/>
        </authorList>
    </citation>
    <scope>NUCLEOTIDE SEQUENCE [LARGE SCALE GENOMIC DNA]</scope>
    <source>
        <strain evidence="1 2">ND03</strain>
    </source>
</reference>
<dbReference type="RefSeq" id="WP_039332806.1">
    <property type="nucleotide sequence ID" value="NZ_JTJJ01000056.1"/>
</dbReference>
<protein>
    <recommendedName>
        <fullName evidence="3">ANTAR domain-containing protein</fullName>
    </recommendedName>
</protein>
<organism evidence="1 2">
    <name type="scientific">Pantoea rodasii</name>
    <dbReference type="NCBI Taxonomy" id="1076549"/>
    <lineage>
        <taxon>Bacteria</taxon>
        <taxon>Pseudomonadati</taxon>
        <taxon>Pseudomonadota</taxon>
        <taxon>Gammaproteobacteria</taxon>
        <taxon>Enterobacterales</taxon>
        <taxon>Erwiniaceae</taxon>
        <taxon>Pantoea</taxon>
    </lineage>
</organism>
<evidence type="ECO:0000313" key="1">
    <source>
        <dbReference type="EMBL" id="KHJ67143.1"/>
    </source>
</evidence>
<dbReference type="AlphaFoldDB" id="A0A0B1R2A0"/>
<dbReference type="Proteomes" id="UP000030853">
    <property type="component" value="Unassembled WGS sequence"/>
</dbReference>
<gene>
    <name evidence="1" type="ORF">QU24_15655</name>
</gene>
<comment type="caution">
    <text evidence="1">The sequence shown here is derived from an EMBL/GenBank/DDBJ whole genome shotgun (WGS) entry which is preliminary data.</text>
</comment>
<accession>A0A0B1R2A0</accession>
<proteinExistence type="predicted"/>
<dbReference type="EMBL" id="JTJJ01000056">
    <property type="protein sequence ID" value="KHJ67143.1"/>
    <property type="molecule type" value="Genomic_DNA"/>
</dbReference>